<dbReference type="RefSeq" id="WP_284300546.1">
    <property type="nucleotide sequence ID" value="NZ_BSSV01000008.1"/>
</dbReference>
<keyword evidence="1" id="KW-0812">Transmembrane</keyword>
<keyword evidence="1" id="KW-0472">Membrane</keyword>
<evidence type="ECO:0008006" key="4">
    <source>
        <dbReference type="Google" id="ProtNLM"/>
    </source>
</evidence>
<organism evidence="2 3">
    <name type="scientific">Thalassotalea loyana</name>
    <dbReference type="NCBI Taxonomy" id="280483"/>
    <lineage>
        <taxon>Bacteria</taxon>
        <taxon>Pseudomonadati</taxon>
        <taxon>Pseudomonadota</taxon>
        <taxon>Gammaproteobacteria</taxon>
        <taxon>Alteromonadales</taxon>
        <taxon>Colwelliaceae</taxon>
        <taxon>Thalassotalea</taxon>
    </lineage>
</organism>
<name>A0ABQ6HIX9_9GAMM</name>
<dbReference type="Proteomes" id="UP001157134">
    <property type="component" value="Unassembled WGS sequence"/>
</dbReference>
<proteinExistence type="predicted"/>
<reference evidence="2 3" key="1">
    <citation type="submission" date="2023-03" db="EMBL/GenBank/DDBJ databases">
        <title>Thalassotalea loyana LMG 22536T draft genome sequence.</title>
        <authorList>
            <person name="Sawabe T."/>
        </authorList>
    </citation>
    <scope>NUCLEOTIDE SEQUENCE [LARGE SCALE GENOMIC DNA]</scope>
    <source>
        <strain evidence="2 3">LMG 22536</strain>
    </source>
</reference>
<dbReference type="EMBL" id="BSSV01000008">
    <property type="protein sequence ID" value="GLX86971.1"/>
    <property type="molecule type" value="Genomic_DNA"/>
</dbReference>
<protein>
    <recommendedName>
        <fullName evidence="4">DUF4760 domain-containing protein</fullName>
    </recommendedName>
</protein>
<gene>
    <name evidence="2" type="ORF">tloyanaT_32240</name>
</gene>
<feature type="transmembrane region" description="Helical" evidence="1">
    <location>
        <begin position="42"/>
        <end position="62"/>
    </location>
</feature>
<evidence type="ECO:0000313" key="3">
    <source>
        <dbReference type="Proteomes" id="UP001157134"/>
    </source>
</evidence>
<sequence>MSIKKESFLTFIGFVLIVLMGYALWLALSFFVSVIKEADPKIAAAILGAMATVFVGLTAVIITQKQTSAREREEAHRSKKVEIYQKYLETVTALLSGQNDQVSQSAPTEQELVDYLVQFKTELILWGSPEVIKRQLEFQLVTLSGGDIFEAIDKIHRAIRADIGLSNKGLSNLELVKMYLSDPSELDRVRATNNKIKSD</sequence>
<evidence type="ECO:0000313" key="2">
    <source>
        <dbReference type="EMBL" id="GLX86971.1"/>
    </source>
</evidence>
<feature type="transmembrane region" description="Helical" evidence="1">
    <location>
        <begin position="7"/>
        <end position="30"/>
    </location>
</feature>
<keyword evidence="3" id="KW-1185">Reference proteome</keyword>
<keyword evidence="1" id="KW-1133">Transmembrane helix</keyword>
<evidence type="ECO:0000256" key="1">
    <source>
        <dbReference type="SAM" id="Phobius"/>
    </source>
</evidence>
<comment type="caution">
    <text evidence="2">The sequence shown here is derived from an EMBL/GenBank/DDBJ whole genome shotgun (WGS) entry which is preliminary data.</text>
</comment>
<accession>A0ABQ6HIX9</accession>